<organism evidence="2 3">
    <name type="scientific">Lineolata rhizophorae</name>
    <dbReference type="NCBI Taxonomy" id="578093"/>
    <lineage>
        <taxon>Eukaryota</taxon>
        <taxon>Fungi</taxon>
        <taxon>Dikarya</taxon>
        <taxon>Ascomycota</taxon>
        <taxon>Pezizomycotina</taxon>
        <taxon>Dothideomycetes</taxon>
        <taxon>Dothideomycetes incertae sedis</taxon>
        <taxon>Lineolatales</taxon>
        <taxon>Lineolataceae</taxon>
        <taxon>Lineolata</taxon>
    </lineage>
</organism>
<feature type="region of interest" description="Disordered" evidence="1">
    <location>
        <begin position="1"/>
        <end position="42"/>
    </location>
</feature>
<evidence type="ECO:0000313" key="2">
    <source>
        <dbReference type="EMBL" id="KAF2457634.1"/>
    </source>
</evidence>
<sequence length="58" mass="6209">MFPPTRCAKRPKEGSGLAGWARQEGASRGRNRIVPGAPPAEHGLKACKPVNLQVLCRS</sequence>
<dbReference type="Proteomes" id="UP000799766">
    <property type="component" value="Unassembled WGS sequence"/>
</dbReference>
<reference evidence="2" key="1">
    <citation type="journal article" date="2020" name="Stud. Mycol.">
        <title>101 Dothideomycetes genomes: a test case for predicting lifestyles and emergence of pathogens.</title>
        <authorList>
            <person name="Haridas S."/>
            <person name="Albert R."/>
            <person name="Binder M."/>
            <person name="Bloem J."/>
            <person name="Labutti K."/>
            <person name="Salamov A."/>
            <person name="Andreopoulos B."/>
            <person name="Baker S."/>
            <person name="Barry K."/>
            <person name="Bills G."/>
            <person name="Bluhm B."/>
            <person name="Cannon C."/>
            <person name="Castanera R."/>
            <person name="Culley D."/>
            <person name="Daum C."/>
            <person name="Ezra D."/>
            <person name="Gonzalez J."/>
            <person name="Henrissat B."/>
            <person name="Kuo A."/>
            <person name="Liang C."/>
            <person name="Lipzen A."/>
            <person name="Lutzoni F."/>
            <person name="Magnuson J."/>
            <person name="Mondo S."/>
            <person name="Nolan M."/>
            <person name="Ohm R."/>
            <person name="Pangilinan J."/>
            <person name="Park H.-J."/>
            <person name="Ramirez L."/>
            <person name="Alfaro M."/>
            <person name="Sun H."/>
            <person name="Tritt A."/>
            <person name="Yoshinaga Y."/>
            <person name="Zwiers L.-H."/>
            <person name="Turgeon B."/>
            <person name="Goodwin S."/>
            <person name="Spatafora J."/>
            <person name="Crous P."/>
            <person name="Grigoriev I."/>
        </authorList>
    </citation>
    <scope>NUCLEOTIDE SEQUENCE</scope>
    <source>
        <strain evidence="2">ATCC 16933</strain>
    </source>
</reference>
<proteinExistence type="predicted"/>
<accession>A0A6A6P1F0</accession>
<evidence type="ECO:0000256" key="1">
    <source>
        <dbReference type="SAM" id="MobiDB-lite"/>
    </source>
</evidence>
<dbReference type="EMBL" id="MU001680">
    <property type="protein sequence ID" value="KAF2457634.1"/>
    <property type="molecule type" value="Genomic_DNA"/>
</dbReference>
<evidence type="ECO:0000313" key="3">
    <source>
        <dbReference type="Proteomes" id="UP000799766"/>
    </source>
</evidence>
<gene>
    <name evidence="2" type="ORF">BDY21DRAFT_344397</name>
</gene>
<protein>
    <submittedName>
        <fullName evidence="2">Uncharacterized protein</fullName>
    </submittedName>
</protein>
<name>A0A6A6P1F0_9PEZI</name>
<keyword evidence="3" id="KW-1185">Reference proteome</keyword>
<dbReference type="AlphaFoldDB" id="A0A6A6P1F0"/>